<proteinExistence type="predicted"/>
<dbReference type="RefSeq" id="XP_001792992.1">
    <property type="nucleotide sequence ID" value="XM_001792940.1"/>
</dbReference>
<feature type="compositionally biased region" description="Polar residues" evidence="1">
    <location>
        <begin position="89"/>
        <end position="119"/>
    </location>
</feature>
<gene>
    <name evidence="2" type="ORF">JI435_023850</name>
</gene>
<dbReference type="Proteomes" id="UP000663193">
    <property type="component" value="Chromosome 2"/>
</dbReference>
<reference evidence="3" key="1">
    <citation type="journal article" date="2021" name="BMC Genomics">
        <title>Chromosome-level genome assembly and manually-curated proteome of model necrotroph Parastagonospora nodorum Sn15 reveals a genome-wide trove of candidate effector homologs, and redundancy of virulence-related functions within an accessory chromosome.</title>
        <authorList>
            <person name="Bertazzoni S."/>
            <person name="Jones D.A.B."/>
            <person name="Phan H.T."/>
            <person name="Tan K.-C."/>
            <person name="Hane J.K."/>
        </authorList>
    </citation>
    <scope>NUCLEOTIDE SEQUENCE [LARGE SCALE GENOMIC DNA]</scope>
    <source>
        <strain evidence="3">SN15 / ATCC MYA-4574 / FGSC 10173)</strain>
    </source>
</reference>
<sequence length="322" mass="36748">MDVGLLSLAASRLAEMNETDAENEITSLRPDELTSLVRYYNKKDRERLKLEADVEQYMSAVLIAIRRQHRTRSPRLELVSIRPCKKQSTNAETALEIESTTRASRSIAPANSGQDLPTGSSSSTNNRSTCAEDRAEGFARIGTQSITLTSRAKLSIPGALVGTRRTREQPLPHVLWIPDSNGHWSWVCHDKLLSKIVADLVQLVRDKIVDTRYKRQGWAQMIKYKEFYVGQHYCMSEYACSDYGDLSVMAWEYSEDEKNRACDRCTDTRRPCLRLVRLDDPAEVAVSWLPLPDRYRDDASPESKEFWVKKRLSAKPTTKRKS</sequence>
<name>A0A7U2ET81_PHANO</name>
<dbReference type="AlphaFoldDB" id="A0A7U2ET81"/>
<organism evidence="2 3">
    <name type="scientific">Phaeosphaeria nodorum (strain SN15 / ATCC MYA-4574 / FGSC 10173)</name>
    <name type="common">Glume blotch fungus</name>
    <name type="synonym">Parastagonospora nodorum</name>
    <dbReference type="NCBI Taxonomy" id="321614"/>
    <lineage>
        <taxon>Eukaryota</taxon>
        <taxon>Fungi</taxon>
        <taxon>Dikarya</taxon>
        <taxon>Ascomycota</taxon>
        <taxon>Pezizomycotina</taxon>
        <taxon>Dothideomycetes</taxon>
        <taxon>Pleosporomycetidae</taxon>
        <taxon>Pleosporales</taxon>
        <taxon>Pleosporineae</taxon>
        <taxon>Phaeosphaeriaceae</taxon>
        <taxon>Parastagonospora</taxon>
    </lineage>
</organism>
<dbReference type="VEuPathDB" id="FungiDB:JI435_023850"/>
<feature type="compositionally biased region" description="Low complexity" evidence="1">
    <location>
        <begin position="120"/>
        <end position="129"/>
    </location>
</feature>
<accession>A0A7U2ET81</accession>
<dbReference type="OrthoDB" id="3681251at2759"/>
<dbReference type="EMBL" id="CP069024">
    <property type="protein sequence ID" value="QRC92242.1"/>
    <property type="molecule type" value="Genomic_DNA"/>
</dbReference>
<evidence type="ECO:0000256" key="1">
    <source>
        <dbReference type="SAM" id="MobiDB-lite"/>
    </source>
</evidence>
<protein>
    <submittedName>
        <fullName evidence="2">Uncharacterized protein</fullName>
    </submittedName>
</protein>
<evidence type="ECO:0000313" key="2">
    <source>
        <dbReference type="EMBL" id="QRC92242.1"/>
    </source>
</evidence>
<feature type="region of interest" description="Disordered" evidence="1">
    <location>
        <begin position="89"/>
        <end position="132"/>
    </location>
</feature>
<dbReference type="KEGG" id="pno:SNOG_02385"/>
<evidence type="ECO:0000313" key="3">
    <source>
        <dbReference type="Proteomes" id="UP000663193"/>
    </source>
</evidence>
<keyword evidence="3" id="KW-1185">Reference proteome</keyword>